<dbReference type="GeneID" id="97176692"/>
<proteinExistence type="predicted"/>
<accession>A0A2H9YS44</accession>
<comment type="caution">
    <text evidence="2">The sequence shown here is derived from an EMBL/GenBank/DDBJ whole genome shotgun (WGS) entry which is preliminary data.</text>
</comment>
<evidence type="ECO:0000313" key="3">
    <source>
        <dbReference type="Proteomes" id="UP000243446"/>
    </source>
</evidence>
<dbReference type="AlphaFoldDB" id="A0A2H9YS44"/>
<organism evidence="2 3">
    <name type="scientific">Acinetobacter pseudolwoffii</name>
    <dbReference type="NCBI Taxonomy" id="2053287"/>
    <lineage>
        <taxon>Bacteria</taxon>
        <taxon>Pseudomonadati</taxon>
        <taxon>Pseudomonadota</taxon>
        <taxon>Gammaproteobacteria</taxon>
        <taxon>Moraxellales</taxon>
        <taxon>Moraxellaceae</taxon>
        <taxon>Acinetobacter</taxon>
    </lineage>
</organism>
<evidence type="ECO:0000256" key="1">
    <source>
        <dbReference type="SAM" id="Coils"/>
    </source>
</evidence>
<dbReference type="RefSeq" id="WP_100535053.1">
    <property type="nucleotide sequence ID" value="NZ_CBDBYO010000017.1"/>
</dbReference>
<sequence length="178" mass="20513">MNEILEQRITSIQMGKNITHAQMEAKRGLRDQLERDLEEFFTRGGEVKKLDRGFTHFKNGILPAGAANAVRSEQDRIDREKAIEAKNEEIRKHKAALKEQRRLASKQKVEAQMKEQAEVLGRFVSKYPTKEDFKRLSEIVGYQTRHLRDAARGHTKLAVDRWELVKKAVKTFKSVGAV</sequence>
<feature type="coiled-coil region" evidence="1">
    <location>
        <begin position="80"/>
        <end position="114"/>
    </location>
</feature>
<name>A0A2H9YS44_9GAMM</name>
<gene>
    <name evidence="2" type="ORF">CWI32_08065</name>
</gene>
<dbReference type="EMBL" id="PHRG01000003">
    <property type="protein sequence ID" value="PJO75478.1"/>
    <property type="molecule type" value="Genomic_DNA"/>
</dbReference>
<reference evidence="2 3" key="1">
    <citation type="submission" date="2017-11" db="EMBL/GenBank/DDBJ databases">
        <title>Revising the taxonomy of the Acinetobacter lwoffii group: the description of Acinetobacter pseudolwoffii sp. nov. and emended description of Acinetobacter lwoffii.</title>
        <authorList>
            <person name="Nemec A."/>
            <person name="Radolfova-Krizova L."/>
        </authorList>
    </citation>
    <scope>NUCLEOTIDE SEQUENCE [LARGE SCALE GENOMIC DNA]</scope>
    <source>
        <strain evidence="2 3">ANC 5044</strain>
    </source>
</reference>
<protein>
    <submittedName>
        <fullName evidence="2">Uncharacterized protein</fullName>
    </submittedName>
</protein>
<dbReference type="Proteomes" id="UP000243446">
    <property type="component" value="Unassembled WGS sequence"/>
</dbReference>
<keyword evidence="1" id="KW-0175">Coiled coil</keyword>
<evidence type="ECO:0000313" key="2">
    <source>
        <dbReference type="EMBL" id="PJO75478.1"/>
    </source>
</evidence>